<dbReference type="GeneID" id="6996666"/>
<dbReference type="eggNOG" id="ENOG502S92M">
    <property type="taxonomic scope" value="Eukaryota"/>
</dbReference>
<evidence type="ECO:0000313" key="3">
    <source>
        <dbReference type="Proteomes" id="UP000001460"/>
    </source>
</evidence>
<feature type="domain" description="C2H2-type" evidence="1">
    <location>
        <begin position="105"/>
        <end position="126"/>
    </location>
</feature>
<keyword evidence="3" id="KW-1185">Reference proteome</keyword>
<dbReference type="RefSeq" id="XP_002141537.1">
    <property type="nucleotide sequence ID" value="XM_002141501.1"/>
</dbReference>
<dbReference type="PROSITE" id="PS00028">
    <property type="entry name" value="ZINC_FINGER_C2H2_1"/>
    <property type="match status" value="1"/>
</dbReference>
<accession>B6AG47</accession>
<organism evidence="2 3">
    <name type="scientific">Cryptosporidium muris (strain RN66)</name>
    <dbReference type="NCBI Taxonomy" id="441375"/>
    <lineage>
        <taxon>Eukaryota</taxon>
        <taxon>Sar</taxon>
        <taxon>Alveolata</taxon>
        <taxon>Apicomplexa</taxon>
        <taxon>Conoidasida</taxon>
        <taxon>Coccidia</taxon>
        <taxon>Eucoccidiorida</taxon>
        <taxon>Eimeriorina</taxon>
        <taxon>Cryptosporidiidae</taxon>
        <taxon>Cryptosporidium</taxon>
    </lineage>
</organism>
<dbReference type="AlphaFoldDB" id="B6AG47"/>
<dbReference type="OrthoDB" id="273070at2759"/>
<dbReference type="InterPro" id="IPR013087">
    <property type="entry name" value="Znf_C2H2_type"/>
</dbReference>
<reference evidence="2" key="1">
    <citation type="submission" date="2008-06" db="EMBL/GenBank/DDBJ databases">
        <authorList>
            <person name="Lorenzi H."/>
            <person name="Inman J."/>
            <person name="Miller J."/>
            <person name="Schobel S."/>
            <person name="Amedeo P."/>
            <person name="Caler E.V."/>
            <person name="da Silva J."/>
        </authorList>
    </citation>
    <scope>NUCLEOTIDE SEQUENCE [LARGE SCALE GENOMIC DNA]</scope>
    <source>
        <strain evidence="2">RN66</strain>
    </source>
</reference>
<dbReference type="VEuPathDB" id="CryptoDB:CMU_000580"/>
<name>B6AG47_CRYMR</name>
<dbReference type="EMBL" id="DS989732">
    <property type="protein sequence ID" value="EEA07188.1"/>
    <property type="molecule type" value="Genomic_DNA"/>
</dbReference>
<gene>
    <name evidence="2" type="ORF">CMU_000580</name>
</gene>
<proteinExistence type="predicted"/>
<evidence type="ECO:0000313" key="2">
    <source>
        <dbReference type="EMBL" id="EEA07188.1"/>
    </source>
</evidence>
<dbReference type="Proteomes" id="UP000001460">
    <property type="component" value="Unassembled WGS sequence"/>
</dbReference>
<sequence>MSEQNHRYVSYQVFDYSNVYPQGYICNFPVEIPYIHCYPNYALNSMNNGYIYANIPLNNNTLSQVENNNHIKNFKGVNKDIYLKRWRNTNIKRPKDKNKNKLNYCNVCDKGFISLEKYNSHIEEDHIICDEKNCNYSAPLEILQYHKLKHIKNAKGQSIIDSPEEVSKWVEARKLLYPYSSPRNNTVIVSTEGKMVPIVHSNVENKNKLKTMSALERLLRSKIVNPNNEILKFEPIRSAFYPAIEKILKPHVNENKLNSTCTKCRPAKNKKRSAKCKCKDKHQDKKKLSINGGYRQPLLLKLLAPEIQRYEAKLLAAINYIVEDLYSNSKV</sequence>
<protein>
    <recommendedName>
        <fullName evidence="1">C2H2-type domain-containing protein</fullName>
    </recommendedName>
</protein>
<evidence type="ECO:0000259" key="1">
    <source>
        <dbReference type="PROSITE" id="PS00028"/>
    </source>
</evidence>